<keyword evidence="4" id="KW-1185">Reference proteome</keyword>
<dbReference type="OrthoDB" id="82282at2157"/>
<dbReference type="InterPro" id="IPR011674">
    <property type="entry name" value="DUF1616"/>
</dbReference>
<feature type="transmembrane region" description="Helical" evidence="1">
    <location>
        <begin position="48"/>
        <end position="68"/>
    </location>
</feature>
<dbReference type="PIRSF" id="PIRSF018671">
    <property type="entry name" value="UCP018671"/>
    <property type="match status" value="1"/>
</dbReference>
<feature type="transmembrane region" description="Helical" evidence="1">
    <location>
        <begin position="98"/>
        <end position="118"/>
    </location>
</feature>
<evidence type="ECO:0000259" key="2">
    <source>
        <dbReference type="Pfam" id="PF07760"/>
    </source>
</evidence>
<feature type="transmembrane region" description="Helical" evidence="1">
    <location>
        <begin position="125"/>
        <end position="144"/>
    </location>
</feature>
<dbReference type="Proteomes" id="UP000198775">
    <property type="component" value="Unassembled WGS sequence"/>
</dbReference>
<dbReference type="AlphaFoldDB" id="A0A1H8V4H4"/>
<gene>
    <name evidence="3" type="ORF">SAMN05216388_103313</name>
</gene>
<accession>A0A1H8V4H4</accession>
<feature type="transmembrane region" description="Helical" evidence="1">
    <location>
        <begin position="20"/>
        <end position="41"/>
    </location>
</feature>
<feature type="transmembrane region" description="Helical" evidence="1">
    <location>
        <begin position="180"/>
        <end position="201"/>
    </location>
</feature>
<dbReference type="EMBL" id="FOCX01000033">
    <property type="protein sequence ID" value="SEP10291.1"/>
    <property type="molecule type" value="Genomic_DNA"/>
</dbReference>
<feature type="domain" description="DUF1616" evidence="2">
    <location>
        <begin position="26"/>
        <end position="336"/>
    </location>
</feature>
<keyword evidence="1" id="KW-1133">Transmembrane helix</keyword>
<evidence type="ECO:0000313" key="4">
    <source>
        <dbReference type="Proteomes" id="UP000198775"/>
    </source>
</evidence>
<protein>
    <submittedName>
        <fullName evidence="3">Uncharacterized membrane protein</fullName>
    </submittedName>
</protein>
<reference evidence="4" key="1">
    <citation type="submission" date="2016-10" db="EMBL/GenBank/DDBJ databases">
        <authorList>
            <person name="Varghese N."/>
            <person name="Submissions S."/>
        </authorList>
    </citation>
    <scope>NUCLEOTIDE SEQUENCE [LARGE SCALE GENOMIC DNA]</scope>
    <source>
        <strain evidence="4">IBRC-M 10043</strain>
    </source>
</reference>
<sequence length="341" mass="37468">MPTADRLRLLLPRQLRELPADLGAALAVLLVTDLFVLVPVLNETPLRVVLGLPLVLFVPGYVFIAALFPEAGESPADSESDPAATDSESSGIDGIERVALSFGLSIAIVPLIGLVLNFTPWGIRLIPILTALNGFTLAATAVAARRRWAIPESERLAVPYRRWLAAGKAELFEPNGRADIALNVLLVVSVLLAFGSVAYAVSVPQQGESFTEFYLLTENEEDELIASEYPAEFTVGESQSITVGIENHEHETIDYTVVTLLQRTQRSNNSTTVVAERELSRVSTTLSDNETWREKQEVTPTMTGDNLRLLYLLYKGTPPQNPSIESSHRNNYIWINVSSRR</sequence>
<organism evidence="3 4">
    <name type="scientific">Halorientalis persicus</name>
    <dbReference type="NCBI Taxonomy" id="1367881"/>
    <lineage>
        <taxon>Archaea</taxon>
        <taxon>Methanobacteriati</taxon>
        <taxon>Methanobacteriota</taxon>
        <taxon>Stenosarchaea group</taxon>
        <taxon>Halobacteria</taxon>
        <taxon>Halobacteriales</taxon>
        <taxon>Haloarculaceae</taxon>
        <taxon>Halorientalis</taxon>
    </lineage>
</organism>
<dbReference type="RefSeq" id="WP_092663829.1">
    <property type="nucleotide sequence ID" value="NZ_FOCX01000033.1"/>
</dbReference>
<proteinExistence type="predicted"/>
<dbReference type="Pfam" id="PF07760">
    <property type="entry name" value="DUF1616"/>
    <property type="match status" value="1"/>
</dbReference>
<name>A0A1H8V4H4_9EURY</name>
<evidence type="ECO:0000256" key="1">
    <source>
        <dbReference type="SAM" id="Phobius"/>
    </source>
</evidence>
<evidence type="ECO:0000313" key="3">
    <source>
        <dbReference type="EMBL" id="SEP10291.1"/>
    </source>
</evidence>
<keyword evidence="1" id="KW-0812">Transmembrane</keyword>
<keyword evidence="1" id="KW-0472">Membrane</keyword>
<dbReference type="InterPro" id="IPR014495">
    <property type="entry name" value="UCP018671"/>
</dbReference>